<name>A0ABW4VVD4_9BACI</name>
<sequence length="74" mass="8219">MSSHTNNIFGIRINTVVANGSVNFGNTWHTGQQANLKVNVGYWHNGDANNSPLQFNNVNYANDTDVTDQLQKQI</sequence>
<proteinExistence type="predicted"/>
<dbReference type="Pfam" id="PF10676">
    <property type="entry name" value="gerPA"/>
    <property type="match status" value="1"/>
</dbReference>
<accession>A0ABW4VVD4</accession>
<dbReference type="EMBL" id="JBHUHQ010000009">
    <property type="protein sequence ID" value="MFD2043533.1"/>
    <property type="molecule type" value="Genomic_DNA"/>
</dbReference>
<organism evidence="1 2">
    <name type="scientific">Ornithinibacillus salinisoli</name>
    <dbReference type="NCBI Taxonomy" id="1848459"/>
    <lineage>
        <taxon>Bacteria</taxon>
        <taxon>Bacillati</taxon>
        <taxon>Bacillota</taxon>
        <taxon>Bacilli</taxon>
        <taxon>Bacillales</taxon>
        <taxon>Bacillaceae</taxon>
        <taxon>Ornithinibacillus</taxon>
    </lineage>
</organism>
<dbReference type="RefSeq" id="WP_377555259.1">
    <property type="nucleotide sequence ID" value="NZ_JBHUHQ010000009.1"/>
</dbReference>
<dbReference type="InterPro" id="IPR019618">
    <property type="entry name" value="Spore_germination_GerPA"/>
</dbReference>
<evidence type="ECO:0000313" key="2">
    <source>
        <dbReference type="Proteomes" id="UP001597383"/>
    </source>
</evidence>
<gene>
    <name evidence="1" type="ORF">ACFSJF_04495</name>
</gene>
<evidence type="ECO:0000313" key="1">
    <source>
        <dbReference type="EMBL" id="MFD2043533.1"/>
    </source>
</evidence>
<protein>
    <submittedName>
        <fullName evidence="1">Spore germination protein</fullName>
    </submittedName>
</protein>
<comment type="caution">
    <text evidence="1">The sequence shown here is derived from an EMBL/GenBank/DDBJ whole genome shotgun (WGS) entry which is preliminary data.</text>
</comment>
<reference evidence="2" key="1">
    <citation type="journal article" date="2019" name="Int. J. Syst. Evol. Microbiol.">
        <title>The Global Catalogue of Microorganisms (GCM) 10K type strain sequencing project: providing services to taxonomists for standard genome sequencing and annotation.</title>
        <authorList>
            <consortium name="The Broad Institute Genomics Platform"/>
            <consortium name="The Broad Institute Genome Sequencing Center for Infectious Disease"/>
            <person name="Wu L."/>
            <person name="Ma J."/>
        </authorList>
    </citation>
    <scope>NUCLEOTIDE SEQUENCE [LARGE SCALE GENOMIC DNA]</scope>
    <source>
        <strain evidence="2">R28</strain>
    </source>
</reference>
<dbReference type="Proteomes" id="UP001597383">
    <property type="component" value="Unassembled WGS sequence"/>
</dbReference>
<keyword evidence="2" id="KW-1185">Reference proteome</keyword>